<dbReference type="Proteomes" id="UP001261125">
    <property type="component" value="Unassembled WGS sequence"/>
</dbReference>
<organism evidence="2 3">
    <name type="scientific">Microbacterium phycohabitans</name>
    <dbReference type="NCBI Taxonomy" id="3075993"/>
    <lineage>
        <taxon>Bacteria</taxon>
        <taxon>Bacillati</taxon>
        <taxon>Actinomycetota</taxon>
        <taxon>Actinomycetes</taxon>
        <taxon>Micrococcales</taxon>
        <taxon>Microbacteriaceae</taxon>
        <taxon>Microbacterium</taxon>
    </lineage>
</organism>
<evidence type="ECO:0008006" key="4">
    <source>
        <dbReference type="Google" id="ProtNLM"/>
    </source>
</evidence>
<reference evidence="2 3" key="1">
    <citation type="submission" date="2023-09" db="EMBL/GenBank/DDBJ databases">
        <title>Microbacterium fusihabitans sp. nov., Microbacterium phycihabitans sp. nov., and Microbacterium cervinum sp. nov., isolated from dried seaweeds of beach.</title>
        <authorList>
            <person name="Lee S.D."/>
        </authorList>
    </citation>
    <scope>NUCLEOTIDE SEQUENCE [LARGE SCALE GENOMIC DNA]</scope>
    <source>
        <strain evidence="2 3">KSW2-29</strain>
    </source>
</reference>
<evidence type="ECO:0000313" key="3">
    <source>
        <dbReference type="Proteomes" id="UP001261125"/>
    </source>
</evidence>
<feature type="region of interest" description="Disordered" evidence="1">
    <location>
        <begin position="1"/>
        <end position="21"/>
    </location>
</feature>
<comment type="caution">
    <text evidence="2">The sequence shown here is derived from an EMBL/GenBank/DDBJ whole genome shotgun (WGS) entry which is preliminary data.</text>
</comment>
<dbReference type="InterPro" id="IPR011051">
    <property type="entry name" value="RmlC_Cupin_sf"/>
</dbReference>
<dbReference type="CDD" id="cd07009">
    <property type="entry name" value="cupin_BLL0285-like"/>
    <property type="match status" value="1"/>
</dbReference>
<dbReference type="SUPFAM" id="SSF51182">
    <property type="entry name" value="RmlC-like cupins"/>
    <property type="match status" value="1"/>
</dbReference>
<evidence type="ECO:0000313" key="2">
    <source>
        <dbReference type="EMBL" id="MDU0347210.1"/>
    </source>
</evidence>
<name>A0ABU3SR72_9MICO</name>
<protein>
    <recommendedName>
        <fullName evidence="4">Cupin</fullName>
    </recommendedName>
</protein>
<dbReference type="EMBL" id="JAWDIT010000008">
    <property type="protein sequence ID" value="MDU0347210.1"/>
    <property type="molecule type" value="Genomic_DNA"/>
</dbReference>
<evidence type="ECO:0000256" key="1">
    <source>
        <dbReference type="SAM" id="MobiDB-lite"/>
    </source>
</evidence>
<gene>
    <name evidence="2" type="ORF">RWH44_16030</name>
</gene>
<proteinExistence type="predicted"/>
<accession>A0ABU3SR72</accession>
<dbReference type="RefSeq" id="WP_316005349.1">
    <property type="nucleotide sequence ID" value="NZ_JAWDIT010000008.1"/>
</dbReference>
<sequence length="162" mass="17332">MHTTTTAPLDNDGRDASTPPTLPFVHMWTDVDGTSRLDESTLRGFGLQSVGGGADPQWMRPFPGEVSAVLFAALPVGWVGQWHPSPHPQWVIPLRGRWFLETQDGSRVEMGPGDVHFGQDTDTAAIDGKTGHLSGTVGDEPCLQVLIQFAASPAAPTPHPFG</sequence>
<keyword evidence="3" id="KW-1185">Reference proteome</keyword>